<reference evidence="2" key="1">
    <citation type="journal article" date="2022" name="Int. J. Mol. Sci.">
        <title>Draft Genome of Tanacetum Coccineum: Genomic Comparison of Closely Related Tanacetum-Family Plants.</title>
        <authorList>
            <person name="Yamashiro T."/>
            <person name="Shiraishi A."/>
            <person name="Nakayama K."/>
            <person name="Satake H."/>
        </authorList>
    </citation>
    <scope>NUCLEOTIDE SEQUENCE</scope>
</reference>
<gene>
    <name evidence="2" type="ORF">Tco_0680131</name>
</gene>
<dbReference type="Proteomes" id="UP001151760">
    <property type="component" value="Unassembled WGS sequence"/>
</dbReference>
<reference evidence="2" key="2">
    <citation type="submission" date="2022-01" db="EMBL/GenBank/DDBJ databases">
        <authorList>
            <person name="Yamashiro T."/>
            <person name="Shiraishi A."/>
            <person name="Satake H."/>
            <person name="Nakayama K."/>
        </authorList>
    </citation>
    <scope>NUCLEOTIDE SEQUENCE</scope>
</reference>
<proteinExistence type="predicted"/>
<sequence length="98" mass="11060">MMVGFVVDLGIHGLGLVIVAIGKKLVVVLIEREREREGEGEREDEAAREGRARERETREGAKKRGGKENLRLRPRGWRETSAEEIGRREARDGLVGRV</sequence>
<evidence type="ECO:0000256" key="1">
    <source>
        <dbReference type="SAM" id="MobiDB-lite"/>
    </source>
</evidence>
<keyword evidence="3" id="KW-1185">Reference proteome</keyword>
<organism evidence="2 3">
    <name type="scientific">Tanacetum coccineum</name>
    <dbReference type="NCBI Taxonomy" id="301880"/>
    <lineage>
        <taxon>Eukaryota</taxon>
        <taxon>Viridiplantae</taxon>
        <taxon>Streptophyta</taxon>
        <taxon>Embryophyta</taxon>
        <taxon>Tracheophyta</taxon>
        <taxon>Spermatophyta</taxon>
        <taxon>Magnoliopsida</taxon>
        <taxon>eudicotyledons</taxon>
        <taxon>Gunneridae</taxon>
        <taxon>Pentapetalae</taxon>
        <taxon>asterids</taxon>
        <taxon>campanulids</taxon>
        <taxon>Asterales</taxon>
        <taxon>Asteraceae</taxon>
        <taxon>Asteroideae</taxon>
        <taxon>Anthemideae</taxon>
        <taxon>Anthemidinae</taxon>
        <taxon>Tanacetum</taxon>
    </lineage>
</organism>
<name>A0ABQ4XJS8_9ASTR</name>
<feature type="region of interest" description="Disordered" evidence="1">
    <location>
        <begin position="33"/>
        <end position="85"/>
    </location>
</feature>
<comment type="caution">
    <text evidence="2">The sequence shown here is derived from an EMBL/GenBank/DDBJ whole genome shotgun (WGS) entry which is preliminary data.</text>
</comment>
<evidence type="ECO:0000313" key="2">
    <source>
        <dbReference type="EMBL" id="GJS65567.1"/>
    </source>
</evidence>
<accession>A0ABQ4XJS8</accession>
<evidence type="ECO:0000313" key="3">
    <source>
        <dbReference type="Proteomes" id="UP001151760"/>
    </source>
</evidence>
<protein>
    <submittedName>
        <fullName evidence="2">Uncharacterized protein</fullName>
    </submittedName>
</protein>
<dbReference type="EMBL" id="BQNB010009588">
    <property type="protein sequence ID" value="GJS65567.1"/>
    <property type="molecule type" value="Genomic_DNA"/>
</dbReference>